<feature type="compositionally biased region" description="Basic and acidic residues" evidence="1">
    <location>
        <begin position="510"/>
        <end position="526"/>
    </location>
</feature>
<feature type="region of interest" description="Disordered" evidence="1">
    <location>
        <begin position="1"/>
        <end position="41"/>
    </location>
</feature>
<protein>
    <submittedName>
        <fullName evidence="2">Uncharacterized protein</fullName>
    </submittedName>
</protein>
<gene>
    <name evidence="2" type="ORF">SPLIT_LOCUS6099</name>
</gene>
<dbReference type="PANTHER" id="PTHR37162:SF1">
    <property type="entry name" value="BED-TYPE DOMAIN-CONTAINING PROTEIN"/>
    <property type="match status" value="1"/>
</dbReference>
<evidence type="ECO:0000313" key="2">
    <source>
        <dbReference type="EMBL" id="CAH1640743.1"/>
    </source>
</evidence>
<name>A0A9P0I435_SPOLI</name>
<keyword evidence="3" id="KW-1185">Reference proteome</keyword>
<accession>A0A9P0I435</accession>
<feature type="region of interest" description="Disordered" evidence="1">
    <location>
        <begin position="589"/>
        <end position="662"/>
    </location>
</feature>
<dbReference type="AlphaFoldDB" id="A0A9P0I435"/>
<feature type="region of interest" description="Disordered" evidence="1">
    <location>
        <begin position="764"/>
        <end position="784"/>
    </location>
</feature>
<feature type="compositionally biased region" description="Basic and acidic residues" evidence="1">
    <location>
        <begin position="26"/>
        <end position="36"/>
    </location>
</feature>
<feature type="compositionally biased region" description="Basic and acidic residues" evidence="1">
    <location>
        <begin position="373"/>
        <end position="383"/>
    </location>
</feature>
<evidence type="ECO:0000313" key="3">
    <source>
        <dbReference type="Proteomes" id="UP001153321"/>
    </source>
</evidence>
<dbReference type="Proteomes" id="UP001153321">
    <property type="component" value="Chromosome 21"/>
</dbReference>
<organism evidence="2 3">
    <name type="scientific">Spodoptera littoralis</name>
    <name type="common">Egyptian cotton leafworm</name>
    <dbReference type="NCBI Taxonomy" id="7109"/>
    <lineage>
        <taxon>Eukaryota</taxon>
        <taxon>Metazoa</taxon>
        <taxon>Ecdysozoa</taxon>
        <taxon>Arthropoda</taxon>
        <taxon>Hexapoda</taxon>
        <taxon>Insecta</taxon>
        <taxon>Pterygota</taxon>
        <taxon>Neoptera</taxon>
        <taxon>Endopterygota</taxon>
        <taxon>Lepidoptera</taxon>
        <taxon>Glossata</taxon>
        <taxon>Ditrysia</taxon>
        <taxon>Noctuoidea</taxon>
        <taxon>Noctuidae</taxon>
        <taxon>Amphipyrinae</taxon>
        <taxon>Spodoptera</taxon>
    </lineage>
</organism>
<feature type="compositionally biased region" description="Polar residues" evidence="1">
    <location>
        <begin position="593"/>
        <end position="607"/>
    </location>
</feature>
<feature type="compositionally biased region" description="Basic and acidic residues" evidence="1">
    <location>
        <begin position="619"/>
        <end position="659"/>
    </location>
</feature>
<reference evidence="2" key="1">
    <citation type="submission" date="2022-02" db="EMBL/GenBank/DDBJ databases">
        <authorList>
            <person name="King R."/>
        </authorList>
    </citation>
    <scope>NUCLEOTIDE SEQUENCE</scope>
</reference>
<feature type="compositionally biased region" description="Basic residues" evidence="1">
    <location>
        <begin position="539"/>
        <end position="548"/>
    </location>
</feature>
<sequence>MEDEDSTSNPGPSRPCPGTPKKTLARRNELSRDQKEKHRAQKYRADWENLEVFKHWLKPGKSEYKAKCIVCDCVLLSEYSVLKIHSTRQKHLKALSNAKIANKQRNLMTNFVTENPVGKNKLESKIELMLSAYIAEHNISYNSIDHLTDIINDILYAFDVKHKISLKRTKATAVTTEVIGKAEKSMLTSVLTTQKFSTICDESTDISTQKASCIVVRYFDKDKKQVVSKMWELCKVFDSENPDMVNQGATDEEKQSKKQEYELHLKEKNWSRIEKEKVKTTSVITEVSVTTGTPVFDYFPIMRNAQAQLSVLPQKPLYDHALPLKKAKYNDVMQLVKNYGPPNKLYFYRALKSEAVGPTDDISSEDDDDQAELPEHDNSDRSDCSLLSLDSQMHNKNISNDPGPSYLDHGDNLSSLIQLSDLEPTASTSNTLKPSHHDLDIEVSYELESNYLQATDYDTKDSITIKSFRKVQSDPMLTDQNYVAVSDRDSPSILLSFTVDDTENLIETDASRENDYHPPNHARDNSTESEIEFGNMNQGRKRRHIAEPKHWKRNLAKIRRMKGEDFLGYSRPANGKFKQDTLRNARRLGERSPSASLVPNTSQQSVESDLLDVTDDEETRSQDALDEGTLGREPDNFDTQDERQGEDQHQEEYDQEKSQQIENDEEKVHGTTHFDVATWPTPMPDDLRVEIVKAGSEPYQNRDGPFVDTVQRSGDKIKGKSRHFHSEWFYKALPNGEKVLRKWTWKELFPTQLRNVKTWISQLKEEEGGDSENECQEKCPKMLD</sequence>
<feature type="compositionally biased region" description="Acidic residues" evidence="1">
    <location>
        <begin position="609"/>
        <end position="618"/>
    </location>
</feature>
<dbReference type="PANTHER" id="PTHR37162">
    <property type="entry name" value="HAT FAMILY DIMERISATION DOMAINCONTAINING PROTEIN-RELATED"/>
    <property type="match status" value="1"/>
</dbReference>
<feature type="region of interest" description="Disordered" evidence="1">
    <location>
        <begin position="510"/>
        <end position="548"/>
    </location>
</feature>
<feature type="region of interest" description="Disordered" evidence="1">
    <location>
        <begin position="358"/>
        <end position="385"/>
    </location>
</feature>
<feature type="compositionally biased region" description="Basic and acidic residues" evidence="1">
    <location>
        <begin position="775"/>
        <end position="784"/>
    </location>
</feature>
<feature type="compositionally biased region" description="Acidic residues" evidence="1">
    <location>
        <begin position="362"/>
        <end position="372"/>
    </location>
</feature>
<feature type="region of interest" description="Disordered" evidence="1">
    <location>
        <begin position="393"/>
        <end position="412"/>
    </location>
</feature>
<feature type="compositionally biased region" description="Polar residues" evidence="1">
    <location>
        <begin position="393"/>
        <end position="402"/>
    </location>
</feature>
<dbReference type="EMBL" id="LR824552">
    <property type="protein sequence ID" value="CAH1640743.1"/>
    <property type="molecule type" value="Genomic_DNA"/>
</dbReference>
<proteinExistence type="predicted"/>
<evidence type="ECO:0000256" key="1">
    <source>
        <dbReference type="SAM" id="MobiDB-lite"/>
    </source>
</evidence>